<sequence>MNQRSFYAAIAATIIFLLTSISGCTSNNLLGGSQKTPEAAIFVSKQAPLMVSMLVNPENLDKLAQVLASPQDRRKTRSELNQLKTSVLANTSLDYDRDVKPWVGDEITAAVTTLDIDRDAKNGQQPGYLMAVATKDAQKSREFLELLFTKRAIAGTELTIEQYNGIKLIGENPRPQLKSSNSTAKTTLSGAVVGDSFVLFANHPQVLKEAITNVQAPELNLGSSSKYQQALTQLPAQKIGLAFLNYPSLSGWKELEPPPQTYESQIVALELNRQGIFAETTLVAAPEKEILPSPPALPQSPKTLQYLPASVRLAIVGSDLSKLENSNLQQLWQQVSPALSVSNLIKQPVTEIQQRWGLDLQSDVFSWVQGEYALGMLPNNDWIFVVEKSPTAEQGISQLDAIASTKGLSITPLPLQEQKTSAWTQLTTIPADPKNPDKAAINLTAKVQGLHTTVDNYEIFATSIDAMEQAFKASKNGALVNDGKFKASVNAIPQPNEGYVYVDWLANQPMLERQLPVIRLLEIAGKPFFSNLRSLTISSYGNEDNLLKGGIFFKLNS</sequence>
<dbReference type="Pfam" id="PF11832">
    <property type="entry name" value="DUF3352"/>
    <property type="match status" value="1"/>
</dbReference>
<organism evidence="1 2">
    <name type="scientific">Aliterella atlantica CENA595</name>
    <dbReference type="NCBI Taxonomy" id="1618023"/>
    <lineage>
        <taxon>Bacteria</taxon>
        <taxon>Bacillati</taxon>
        <taxon>Cyanobacteriota</taxon>
        <taxon>Cyanophyceae</taxon>
        <taxon>Chroococcidiopsidales</taxon>
        <taxon>Aliterellaceae</taxon>
        <taxon>Aliterella</taxon>
    </lineage>
</organism>
<evidence type="ECO:0000313" key="1">
    <source>
        <dbReference type="EMBL" id="KJH72741.1"/>
    </source>
</evidence>
<dbReference type="EMBL" id="JYON01000003">
    <property type="protein sequence ID" value="KJH72741.1"/>
    <property type="molecule type" value="Genomic_DNA"/>
</dbReference>
<keyword evidence="2" id="KW-1185">Reference proteome</keyword>
<dbReference type="InterPro" id="IPR021787">
    <property type="entry name" value="DUF3352"/>
</dbReference>
<evidence type="ECO:0000313" key="2">
    <source>
        <dbReference type="Proteomes" id="UP000032452"/>
    </source>
</evidence>
<name>A0A0D8ZZV8_9CYAN</name>
<dbReference type="PATRIC" id="fig|1618023.3.peg.673"/>
<evidence type="ECO:0008006" key="3">
    <source>
        <dbReference type="Google" id="ProtNLM"/>
    </source>
</evidence>
<reference evidence="1 2" key="1">
    <citation type="submission" date="2015-02" db="EMBL/GenBank/DDBJ databases">
        <title>Draft genome of a novel marine cyanobacterium (Chroococcales) isolated from South Atlantic Ocean.</title>
        <authorList>
            <person name="Rigonato J."/>
            <person name="Alvarenga D.O."/>
            <person name="Branco L.H."/>
            <person name="Varani A.M."/>
            <person name="Brandini F.P."/>
            <person name="Fiore M.F."/>
        </authorList>
    </citation>
    <scope>NUCLEOTIDE SEQUENCE [LARGE SCALE GENOMIC DNA]</scope>
    <source>
        <strain evidence="1 2">CENA595</strain>
    </source>
</reference>
<dbReference type="PROSITE" id="PS51257">
    <property type="entry name" value="PROKAR_LIPOPROTEIN"/>
    <property type="match status" value="1"/>
</dbReference>
<accession>A0A0D8ZZV8</accession>
<dbReference type="STRING" id="1618023.UH38_04040"/>
<protein>
    <recommendedName>
        <fullName evidence="3">DUF3352 domain-containing protein</fullName>
    </recommendedName>
</protein>
<gene>
    <name evidence="1" type="ORF">UH38_04040</name>
</gene>
<dbReference type="OrthoDB" id="451203at2"/>
<dbReference type="RefSeq" id="WP_045053356.1">
    <property type="nucleotide sequence ID" value="NZ_CAWMDP010000011.1"/>
</dbReference>
<comment type="caution">
    <text evidence="1">The sequence shown here is derived from an EMBL/GenBank/DDBJ whole genome shotgun (WGS) entry which is preliminary data.</text>
</comment>
<dbReference type="AlphaFoldDB" id="A0A0D8ZZV8"/>
<proteinExistence type="predicted"/>
<dbReference type="Proteomes" id="UP000032452">
    <property type="component" value="Unassembled WGS sequence"/>
</dbReference>